<evidence type="ECO:0000259" key="1">
    <source>
        <dbReference type="Pfam" id="PF13360"/>
    </source>
</evidence>
<sequence length="398" mass="42036">MNRLSRRRFLQGTAIAMAGLAGCSARSSFPPPDCSDDELVYESDADLDQATAWPSYQYDSANTGYNPEASDPKDGVEVAWRHPACTEASSGAVVHGGRVSAGGLVVNGRTGRAVGGEWDSHASTPAFADGRVYVGAHDLLALDAATGERDWTFETESDSGGLATPAVEDGTVYTRGQFDDPTIYAVDASSGEENWRFELDGESSTPLAVADGTVYSIDETSTIHAINATNGKERWQRSPSPDIERSTPVIEDGILYLGSSEGDLLALNTDDGANVWRRSLGSDSVGPVAVADGTLFLPGPEGALIALTASNGHEEWRRSVGTNLSGPPVVAGDLVYVAAGHTLYTFHTSNGDEGWQFETREVIFSDYERGGVNSGLAVVDDLVYVATAPGDLYALQAQ</sequence>
<protein>
    <submittedName>
        <fullName evidence="2">PQQ-binding-like beta-propeller repeat protein</fullName>
    </submittedName>
</protein>
<dbReference type="Gene3D" id="2.130.10.10">
    <property type="entry name" value="YVTN repeat-like/Quinoprotein amine dehydrogenase"/>
    <property type="match status" value="2"/>
</dbReference>
<accession>A0ABU2F450</accession>
<dbReference type="InterPro" id="IPR018391">
    <property type="entry name" value="PQQ_b-propeller_rpt"/>
</dbReference>
<comment type="caution">
    <text evidence="2">The sequence shown here is derived from an EMBL/GenBank/DDBJ whole genome shotgun (WGS) entry which is preliminary data.</text>
</comment>
<dbReference type="InterPro" id="IPR011047">
    <property type="entry name" value="Quinoprotein_ADH-like_sf"/>
</dbReference>
<dbReference type="PANTHER" id="PTHR34512:SF30">
    <property type="entry name" value="OUTER MEMBRANE PROTEIN ASSEMBLY FACTOR BAMB"/>
    <property type="match status" value="1"/>
</dbReference>
<gene>
    <name evidence="2" type="ORF">NC662_16675</name>
</gene>
<dbReference type="PROSITE" id="PS51318">
    <property type="entry name" value="TAT"/>
    <property type="match status" value="1"/>
</dbReference>
<name>A0ABU2F450_HALAR</name>
<dbReference type="InterPro" id="IPR015943">
    <property type="entry name" value="WD40/YVTN_repeat-like_dom_sf"/>
</dbReference>
<dbReference type="RefSeq" id="WP_152422996.1">
    <property type="nucleotide sequence ID" value="NZ_BAABDY010000002.1"/>
</dbReference>
<dbReference type="Proteomes" id="UP001248536">
    <property type="component" value="Unassembled WGS sequence"/>
</dbReference>
<dbReference type="PANTHER" id="PTHR34512">
    <property type="entry name" value="CELL SURFACE PROTEIN"/>
    <property type="match status" value="1"/>
</dbReference>
<dbReference type="InterPro" id="IPR006311">
    <property type="entry name" value="TAT_signal"/>
</dbReference>
<keyword evidence="3" id="KW-1185">Reference proteome</keyword>
<feature type="domain" description="Pyrrolo-quinoline quinone repeat" evidence="1">
    <location>
        <begin position="139"/>
        <end position="283"/>
    </location>
</feature>
<dbReference type="SUPFAM" id="SSF50998">
    <property type="entry name" value="Quinoprotein alcohol dehydrogenase-like"/>
    <property type="match status" value="2"/>
</dbReference>
<proteinExistence type="predicted"/>
<dbReference type="InterPro" id="IPR019546">
    <property type="entry name" value="TAT_signal_bac_arc"/>
</dbReference>
<dbReference type="InterPro" id="IPR002372">
    <property type="entry name" value="PQQ_rpt_dom"/>
</dbReference>
<dbReference type="Pfam" id="PF13360">
    <property type="entry name" value="PQQ_2"/>
    <property type="match status" value="1"/>
</dbReference>
<dbReference type="PROSITE" id="PS51257">
    <property type="entry name" value="PROKAR_LIPOPROTEIN"/>
    <property type="match status" value="1"/>
</dbReference>
<dbReference type="EMBL" id="JAMQCP010000003">
    <property type="protein sequence ID" value="MDS0255350.1"/>
    <property type="molecule type" value="Genomic_DNA"/>
</dbReference>
<reference evidence="2 3" key="1">
    <citation type="submission" date="2022-06" db="EMBL/GenBank/DDBJ databases">
        <title>Haloarcula sp. a new haloarchaeum isolate from saline soil.</title>
        <authorList>
            <person name="Strakova D."/>
            <person name="Galisteo C."/>
            <person name="Sanchez-Porro C."/>
            <person name="Ventosa A."/>
        </authorList>
    </citation>
    <scope>NUCLEOTIDE SEQUENCE [LARGE SCALE GENOMIC DNA]</scope>
    <source>
        <strain evidence="2 3">JCM 15760</strain>
    </source>
</reference>
<evidence type="ECO:0000313" key="3">
    <source>
        <dbReference type="Proteomes" id="UP001248536"/>
    </source>
</evidence>
<dbReference type="NCBIfam" id="TIGR01409">
    <property type="entry name" value="TAT_signal_seq"/>
    <property type="match status" value="1"/>
</dbReference>
<organism evidence="2 3">
    <name type="scientific">Haloarcula argentinensis</name>
    <dbReference type="NCBI Taxonomy" id="43776"/>
    <lineage>
        <taxon>Archaea</taxon>
        <taxon>Methanobacteriati</taxon>
        <taxon>Methanobacteriota</taxon>
        <taxon>Stenosarchaea group</taxon>
        <taxon>Halobacteria</taxon>
        <taxon>Halobacteriales</taxon>
        <taxon>Haloarculaceae</taxon>
        <taxon>Haloarcula</taxon>
    </lineage>
</organism>
<evidence type="ECO:0000313" key="2">
    <source>
        <dbReference type="EMBL" id="MDS0255350.1"/>
    </source>
</evidence>
<dbReference type="SMART" id="SM00564">
    <property type="entry name" value="PQQ"/>
    <property type="match status" value="6"/>
</dbReference>